<dbReference type="PROSITE" id="PS50404">
    <property type="entry name" value="GST_NTER"/>
    <property type="match status" value="1"/>
</dbReference>
<dbReference type="InterPro" id="IPR050802">
    <property type="entry name" value="EF-GSTs"/>
</dbReference>
<feature type="domain" description="GST C-terminal" evidence="2">
    <location>
        <begin position="84"/>
        <end position="208"/>
    </location>
</feature>
<name>A0A642UVN4_DIURU</name>
<dbReference type="InterPro" id="IPR004046">
    <property type="entry name" value="GST_C"/>
</dbReference>
<dbReference type="InterPro" id="IPR040079">
    <property type="entry name" value="Glutathione_S-Trfase"/>
</dbReference>
<dbReference type="Gene3D" id="3.40.30.10">
    <property type="entry name" value="Glutaredoxin"/>
    <property type="match status" value="1"/>
</dbReference>
<dbReference type="SUPFAM" id="SSF47616">
    <property type="entry name" value="GST C-terminal domain-like"/>
    <property type="match status" value="1"/>
</dbReference>
<protein>
    <recommendedName>
        <fullName evidence="5">Glutathione S-transferase</fullName>
    </recommendedName>
</protein>
<organism evidence="3 4">
    <name type="scientific">Diutina rugosa</name>
    <name type="common">Yeast</name>
    <name type="synonym">Candida rugosa</name>
    <dbReference type="NCBI Taxonomy" id="5481"/>
    <lineage>
        <taxon>Eukaryota</taxon>
        <taxon>Fungi</taxon>
        <taxon>Dikarya</taxon>
        <taxon>Ascomycota</taxon>
        <taxon>Saccharomycotina</taxon>
        <taxon>Pichiomycetes</taxon>
        <taxon>Debaryomycetaceae</taxon>
        <taxon>Diutina</taxon>
    </lineage>
</organism>
<dbReference type="GO" id="GO:0006414">
    <property type="term" value="P:translational elongation"/>
    <property type="evidence" value="ECO:0007669"/>
    <property type="project" value="TreeGrafter"/>
</dbReference>
<dbReference type="SUPFAM" id="SSF52833">
    <property type="entry name" value="Thioredoxin-like"/>
    <property type="match status" value="1"/>
</dbReference>
<dbReference type="PROSITE" id="PS50405">
    <property type="entry name" value="GST_CTER"/>
    <property type="match status" value="1"/>
</dbReference>
<dbReference type="Gene3D" id="1.20.1050.10">
    <property type="match status" value="1"/>
</dbReference>
<dbReference type="Proteomes" id="UP000449547">
    <property type="component" value="Unassembled WGS sequence"/>
</dbReference>
<comment type="caution">
    <text evidence="3">The sequence shown here is derived from an EMBL/GenBank/DDBJ whole genome shotgun (WGS) entry which is preliminary data.</text>
</comment>
<dbReference type="PANTHER" id="PTHR43986:SF1">
    <property type="entry name" value="ELONGATION FACTOR 1-GAMMA"/>
    <property type="match status" value="1"/>
</dbReference>
<evidence type="ECO:0008006" key="5">
    <source>
        <dbReference type="Google" id="ProtNLM"/>
    </source>
</evidence>
<feature type="domain" description="GST N-terminal" evidence="1">
    <location>
        <begin position="1"/>
        <end position="78"/>
    </location>
</feature>
<dbReference type="VEuPathDB" id="FungiDB:DIURU_001098"/>
<dbReference type="InterPro" id="IPR010987">
    <property type="entry name" value="Glutathione-S-Trfase_C-like"/>
</dbReference>
<dbReference type="GO" id="GO:0005737">
    <property type="term" value="C:cytoplasm"/>
    <property type="evidence" value="ECO:0007669"/>
    <property type="project" value="TreeGrafter"/>
</dbReference>
<dbReference type="GO" id="GO:0005634">
    <property type="term" value="C:nucleus"/>
    <property type="evidence" value="ECO:0007669"/>
    <property type="project" value="TreeGrafter"/>
</dbReference>
<dbReference type="AlphaFoldDB" id="A0A642UVN4"/>
<evidence type="ECO:0000313" key="4">
    <source>
        <dbReference type="Proteomes" id="UP000449547"/>
    </source>
</evidence>
<dbReference type="Pfam" id="PF00043">
    <property type="entry name" value="GST_C"/>
    <property type="match status" value="1"/>
</dbReference>
<dbReference type="OMA" id="VETYPHK"/>
<reference evidence="3 4" key="1">
    <citation type="submission" date="2019-07" db="EMBL/GenBank/DDBJ databases">
        <title>Genome assembly of two rare yeast pathogens: Diutina rugosa and Trichomonascus ciferrii.</title>
        <authorList>
            <person name="Mixao V."/>
            <person name="Saus E."/>
            <person name="Hansen A."/>
            <person name="Lass-Flor C."/>
            <person name="Gabaldon T."/>
        </authorList>
    </citation>
    <scope>NUCLEOTIDE SEQUENCE [LARGE SCALE GENOMIC DNA]</scope>
    <source>
        <strain evidence="3 4">CBS 613</strain>
    </source>
</reference>
<dbReference type="OrthoDB" id="249703at2759"/>
<evidence type="ECO:0000259" key="2">
    <source>
        <dbReference type="PROSITE" id="PS50405"/>
    </source>
</evidence>
<dbReference type="InterPro" id="IPR004045">
    <property type="entry name" value="Glutathione_S-Trfase_N"/>
</dbReference>
<evidence type="ECO:0000259" key="1">
    <source>
        <dbReference type="PROSITE" id="PS50404"/>
    </source>
</evidence>
<dbReference type="SFLD" id="SFLDS00019">
    <property type="entry name" value="Glutathione_Transferase_(cytos"/>
    <property type="match status" value="1"/>
</dbReference>
<dbReference type="RefSeq" id="XP_034014121.1">
    <property type="nucleotide sequence ID" value="XM_034153604.1"/>
</dbReference>
<dbReference type="InterPro" id="IPR036249">
    <property type="entry name" value="Thioredoxin-like_sf"/>
</dbReference>
<evidence type="ECO:0000313" key="3">
    <source>
        <dbReference type="EMBL" id="KAA8906360.1"/>
    </source>
</evidence>
<accession>A0A642UVN4</accession>
<keyword evidence="4" id="KW-1185">Reference proteome</keyword>
<dbReference type="InterPro" id="IPR036282">
    <property type="entry name" value="Glutathione-S-Trfase_C_sf"/>
</dbReference>
<dbReference type="Pfam" id="PF13417">
    <property type="entry name" value="GST_N_3"/>
    <property type="match status" value="1"/>
</dbReference>
<proteinExistence type="predicted"/>
<sequence>MSFGTAILGPRTRPLAVKALIRYYNLDITVYDSFDGHPEFERAFPRKMVPVLITTEGLQLSEALAICQYIFAKVDPQCEWLGINDEERAQIAMWTSFVNSDVLPTAGYVFKPLKGDNMPYNEESVARHDQKLATQMNAFEMTLAHQPFLIGDRYTWADIYCVLMLWKPFAWLFDQQWQQQHPHTTEWFQIMLEQPVVADVYPQHEPPLCQERIKRVDPAT</sequence>
<gene>
    <name evidence="3" type="ORF">DIURU_001098</name>
</gene>
<dbReference type="EMBL" id="SWFT01000035">
    <property type="protein sequence ID" value="KAA8906360.1"/>
    <property type="molecule type" value="Genomic_DNA"/>
</dbReference>
<dbReference type="PANTHER" id="PTHR43986">
    <property type="entry name" value="ELONGATION FACTOR 1-GAMMA"/>
    <property type="match status" value="1"/>
</dbReference>
<dbReference type="CDD" id="cd03181">
    <property type="entry name" value="GST_C_EF1Bgamma_like"/>
    <property type="match status" value="1"/>
</dbReference>
<dbReference type="GeneID" id="54779751"/>